<keyword evidence="2" id="KW-1185">Reference proteome</keyword>
<accession>A0A2P8D1M6</accession>
<gene>
    <name evidence="1" type="ORF">B0I18_106144</name>
</gene>
<proteinExistence type="predicted"/>
<dbReference type="Proteomes" id="UP000240572">
    <property type="component" value="Unassembled WGS sequence"/>
</dbReference>
<dbReference type="Gene3D" id="1.20.120.330">
    <property type="entry name" value="Nucleotidyltransferases domain 2"/>
    <property type="match status" value="1"/>
</dbReference>
<evidence type="ECO:0000313" key="1">
    <source>
        <dbReference type="EMBL" id="PSK91133.1"/>
    </source>
</evidence>
<dbReference type="EMBL" id="PYGD01000006">
    <property type="protein sequence ID" value="PSK91133.1"/>
    <property type="molecule type" value="Genomic_DNA"/>
</dbReference>
<dbReference type="SUPFAM" id="SSF81631">
    <property type="entry name" value="PAP/OAS1 substrate-binding domain"/>
    <property type="match status" value="1"/>
</dbReference>
<dbReference type="Gene3D" id="3.30.460.10">
    <property type="entry name" value="Beta Polymerase, domain 2"/>
    <property type="match status" value="1"/>
</dbReference>
<dbReference type="AlphaFoldDB" id="A0A2P8D1M6"/>
<dbReference type="InterPro" id="IPR007530">
    <property type="entry name" value="Aminoglycoside_adenylylTfrase"/>
</dbReference>
<comment type="caution">
    <text evidence="1">The sequence shown here is derived from an EMBL/GenBank/DDBJ whole genome shotgun (WGS) entry which is preliminary data.</text>
</comment>
<protein>
    <submittedName>
        <fullName evidence="1">Aminoglycoside 6-adenylyltransferase</fullName>
    </submittedName>
</protein>
<keyword evidence="1" id="KW-0808">Transferase</keyword>
<keyword evidence="1" id="KW-0548">Nucleotidyltransferase</keyword>
<dbReference type="Pfam" id="PF04439">
    <property type="entry name" value="Adenyl_transf"/>
    <property type="match status" value="1"/>
</dbReference>
<name>A0A2P8D1M6_9BACT</name>
<reference evidence="1 2" key="1">
    <citation type="submission" date="2018-03" db="EMBL/GenBank/DDBJ databases">
        <title>Genomic Encyclopedia of Type Strains, Phase III (KMG-III): the genomes of soil and plant-associated and newly described type strains.</title>
        <authorList>
            <person name="Whitman W."/>
        </authorList>
    </citation>
    <scope>NUCLEOTIDE SEQUENCE [LARGE SCALE GENOMIC DNA]</scope>
    <source>
        <strain evidence="1 2">CGMCC 1.12700</strain>
    </source>
</reference>
<dbReference type="GO" id="GO:0016779">
    <property type="term" value="F:nucleotidyltransferase activity"/>
    <property type="evidence" value="ECO:0007669"/>
    <property type="project" value="UniProtKB-KW"/>
</dbReference>
<dbReference type="SUPFAM" id="SSF81301">
    <property type="entry name" value="Nucleotidyltransferase"/>
    <property type="match status" value="1"/>
</dbReference>
<organism evidence="1 2">
    <name type="scientific">Taibaiella chishuiensis</name>
    <dbReference type="NCBI Taxonomy" id="1434707"/>
    <lineage>
        <taxon>Bacteria</taxon>
        <taxon>Pseudomonadati</taxon>
        <taxon>Bacteroidota</taxon>
        <taxon>Chitinophagia</taxon>
        <taxon>Chitinophagales</taxon>
        <taxon>Chitinophagaceae</taxon>
        <taxon>Taibaiella</taxon>
    </lineage>
</organism>
<dbReference type="InterPro" id="IPR043519">
    <property type="entry name" value="NT_sf"/>
</dbReference>
<evidence type="ECO:0000313" key="2">
    <source>
        <dbReference type="Proteomes" id="UP000240572"/>
    </source>
</evidence>
<sequence length="304" mass="35627">MTDMEQNRERKLQQVLYWAATTDTVRVVLLTSSLVNPYAPVDRFSDLDIELVVDDLPLFLAEPTWIENFGGIIAMVVEGEEVFDGKHAMRMVLYEDYTKIDFKIYGREEFRKAVLAEVLEEDWDIGYKIMMDKDNLTAGMKTPEYKPAFIQKPTAEAYQQLMNDFWWDMTYVAKCLWRDNLFYAKFMSEDMMRSQYLRPMIEWYIGMQHNWKVSTNKKGRLFKRYLSPELWARIEATFSGSAPEDNWRALQAYTEVGRELGQALAAGLGYTYPEKLDGQICAYLDYVKNLDRDDATEQPAILRN</sequence>